<gene>
    <name evidence="2" type="ORF">LWI28_007929</name>
</gene>
<sequence>MRDGLTTSTTLHIGTMEDPPLHTSGANRENLLPVALATVVGGGSSACPPVFRLLLWWVVAHEARVLRVSPQLWWVVAHESLLPVSQATVAAQARVLCVSPITVVGGGSSESPPCFACYGGGSGACPLCFAYYGGGWWLMRVSALFGLLRWFCTTKRVSSVFRR</sequence>
<protein>
    <submittedName>
        <fullName evidence="2">Uncharacterized protein</fullName>
    </submittedName>
</protein>
<evidence type="ECO:0000313" key="3">
    <source>
        <dbReference type="Proteomes" id="UP001064489"/>
    </source>
</evidence>
<reference evidence="2" key="2">
    <citation type="submission" date="2023-02" db="EMBL/GenBank/DDBJ databases">
        <authorList>
            <person name="Swenson N.G."/>
            <person name="Wegrzyn J.L."/>
            <person name="Mcevoy S.L."/>
        </authorList>
    </citation>
    <scope>NUCLEOTIDE SEQUENCE</scope>
    <source>
        <strain evidence="2">91603</strain>
        <tissue evidence="2">Leaf</tissue>
    </source>
</reference>
<evidence type="ECO:0000256" key="1">
    <source>
        <dbReference type="SAM" id="MobiDB-lite"/>
    </source>
</evidence>
<dbReference type="Proteomes" id="UP001064489">
    <property type="component" value="Chromosome 4"/>
</dbReference>
<reference evidence="2" key="1">
    <citation type="journal article" date="2022" name="Plant J.">
        <title>Strategies of tolerance reflected in two North American maple genomes.</title>
        <authorList>
            <person name="McEvoy S.L."/>
            <person name="Sezen U.U."/>
            <person name="Trouern-Trend A."/>
            <person name="McMahon S.M."/>
            <person name="Schaberg P.G."/>
            <person name="Yang J."/>
            <person name="Wegrzyn J.L."/>
            <person name="Swenson N.G."/>
        </authorList>
    </citation>
    <scope>NUCLEOTIDE SEQUENCE</scope>
    <source>
        <strain evidence="2">91603</strain>
    </source>
</reference>
<proteinExistence type="predicted"/>
<keyword evidence="3" id="KW-1185">Reference proteome</keyword>
<comment type="caution">
    <text evidence="2">The sequence shown here is derived from an EMBL/GenBank/DDBJ whole genome shotgun (WGS) entry which is preliminary data.</text>
</comment>
<organism evidence="2 3">
    <name type="scientific">Acer negundo</name>
    <name type="common">Box elder</name>
    <dbReference type="NCBI Taxonomy" id="4023"/>
    <lineage>
        <taxon>Eukaryota</taxon>
        <taxon>Viridiplantae</taxon>
        <taxon>Streptophyta</taxon>
        <taxon>Embryophyta</taxon>
        <taxon>Tracheophyta</taxon>
        <taxon>Spermatophyta</taxon>
        <taxon>Magnoliopsida</taxon>
        <taxon>eudicotyledons</taxon>
        <taxon>Gunneridae</taxon>
        <taxon>Pentapetalae</taxon>
        <taxon>rosids</taxon>
        <taxon>malvids</taxon>
        <taxon>Sapindales</taxon>
        <taxon>Sapindaceae</taxon>
        <taxon>Hippocastanoideae</taxon>
        <taxon>Acereae</taxon>
        <taxon>Acer</taxon>
    </lineage>
</organism>
<evidence type="ECO:0000313" key="2">
    <source>
        <dbReference type="EMBL" id="KAI9180765.1"/>
    </source>
</evidence>
<accession>A0AAD5IY02</accession>
<feature type="compositionally biased region" description="Polar residues" evidence="1">
    <location>
        <begin position="1"/>
        <end position="12"/>
    </location>
</feature>
<name>A0AAD5IY02_ACENE</name>
<dbReference type="EMBL" id="JAJSOW010000101">
    <property type="protein sequence ID" value="KAI9180765.1"/>
    <property type="molecule type" value="Genomic_DNA"/>
</dbReference>
<dbReference type="AlphaFoldDB" id="A0AAD5IY02"/>
<feature type="region of interest" description="Disordered" evidence="1">
    <location>
        <begin position="1"/>
        <end position="22"/>
    </location>
</feature>